<evidence type="ECO:0000313" key="1">
    <source>
        <dbReference type="EMBL" id="VDC49787.1"/>
    </source>
</evidence>
<accession>A0A7Z9C5C3</accession>
<dbReference type="Proteomes" id="UP000289220">
    <property type="component" value="Unassembled WGS sequence"/>
</dbReference>
<reference evidence="1 2" key="1">
    <citation type="submission" date="2018-11" db="EMBL/GenBank/DDBJ databases">
        <authorList>
            <person name="Peiro R."/>
            <person name="Begona"/>
            <person name="Cbmso G."/>
            <person name="Lopez M."/>
            <person name="Gonzalez S."/>
            <person name="Sacristan E."/>
            <person name="Castillo E."/>
        </authorList>
    </citation>
    <scope>NUCLEOTIDE SEQUENCE [LARGE SCALE GENOMIC DNA]</scope>
    <source>
        <strain evidence="1">Brev_genome</strain>
    </source>
</reference>
<evidence type="ECO:0000313" key="2">
    <source>
        <dbReference type="Proteomes" id="UP000289220"/>
    </source>
</evidence>
<keyword evidence="2" id="KW-1185">Reference proteome</keyword>
<proteinExistence type="predicted"/>
<comment type="caution">
    <text evidence="1">The sequence shown here is derived from an EMBL/GenBank/DDBJ whole genome shotgun (WGS) entry which is preliminary data.</text>
</comment>
<gene>
    <name evidence="1" type="ORF">BREV_BREV_01433</name>
</gene>
<dbReference type="EMBL" id="UXHF01000023">
    <property type="protein sequence ID" value="VDC49787.1"/>
    <property type="molecule type" value="Genomic_DNA"/>
</dbReference>
<protein>
    <submittedName>
        <fullName evidence="1">Uncharacterized protein</fullName>
    </submittedName>
</protein>
<name>A0A7Z9C5C3_9CAUL</name>
<dbReference type="AlphaFoldDB" id="A0A7Z9C5C3"/>
<dbReference type="RefSeq" id="WP_154725987.1">
    <property type="nucleotide sequence ID" value="NZ_UXHF01000023.1"/>
</dbReference>
<organism evidence="1 2">
    <name type="scientific">Brevundimonas mediterranea</name>
    <dbReference type="NCBI Taxonomy" id="74329"/>
    <lineage>
        <taxon>Bacteria</taxon>
        <taxon>Pseudomonadati</taxon>
        <taxon>Pseudomonadota</taxon>
        <taxon>Alphaproteobacteria</taxon>
        <taxon>Caulobacterales</taxon>
        <taxon>Caulobacteraceae</taxon>
        <taxon>Brevundimonas</taxon>
    </lineage>
</organism>
<sequence length="136" mass="15530">MSEHVIVWEYKPFADGWEDEAPDAVVWVDVAAFDRAWRLTEQYVLPGGANGQDDRYARVGQWFAGNRHCRMMDATLDEGQVCFIDGRHRFSWLRDQGVEAVPLQVAPNLRDAFNDRFQAKSLATVLRVSANLQSET</sequence>